<keyword evidence="2" id="KW-1185">Reference proteome</keyword>
<dbReference type="OrthoDB" id="6406784at2759"/>
<sequence length="112" mass="12470">MQTETVREFTEGVRCFDCRIVHVESTSPRKCPDRCDPCDPVDCKCGKLKDECNCCDVCMKCRDESCSVLAGDVCEEGYNCGDPSRPYLEQMHSPATCIPLKSQQPGPQPTPM</sequence>
<dbReference type="AlphaFoldDB" id="A0A4Y2NV28"/>
<proteinExistence type="predicted"/>
<accession>A0A4Y2NV28</accession>
<dbReference type="SUPFAM" id="SSF57184">
    <property type="entry name" value="Growth factor receptor domain"/>
    <property type="match status" value="1"/>
</dbReference>
<gene>
    <name evidence="1" type="ORF">AVEN_192458_1</name>
</gene>
<dbReference type="Proteomes" id="UP000499080">
    <property type="component" value="Unassembled WGS sequence"/>
</dbReference>
<evidence type="ECO:0000313" key="1">
    <source>
        <dbReference type="EMBL" id="GBN41797.1"/>
    </source>
</evidence>
<dbReference type="InterPro" id="IPR009030">
    <property type="entry name" value="Growth_fac_rcpt_cys_sf"/>
</dbReference>
<evidence type="ECO:0000313" key="2">
    <source>
        <dbReference type="Proteomes" id="UP000499080"/>
    </source>
</evidence>
<name>A0A4Y2NV28_ARAVE</name>
<organism evidence="1 2">
    <name type="scientific">Araneus ventricosus</name>
    <name type="common">Orbweaver spider</name>
    <name type="synonym">Epeira ventricosa</name>
    <dbReference type="NCBI Taxonomy" id="182803"/>
    <lineage>
        <taxon>Eukaryota</taxon>
        <taxon>Metazoa</taxon>
        <taxon>Ecdysozoa</taxon>
        <taxon>Arthropoda</taxon>
        <taxon>Chelicerata</taxon>
        <taxon>Arachnida</taxon>
        <taxon>Araneae</taxon>
        <taxon>Araneomorphae</taxon>
        <taxon>Entelegynae</taxon>
        <taxon>Araneoidea</taxon>
        <taxon>Araneidae</taxon>
        <taxon>Araneus</taxon>
    </lineage>
</organism>
<comment type="caution">
    <text evidence="1">The sequence shown here is derived from an EMBL/GenBank/DDBJ whole genome shotgun (WGS) entry which is preliminary data.</text>
</comment>
<dbReference type="EMBL" id="BGPR01009710">
    <property type="protein sequence ID" value="GBN41797.1"/>
    <property type="molecule type" value="Genomic_DNA"/>
</dbReference>
<protein>
    <submittedName>
        <fullName evidence="1">Uncharacterized protein</fullName>
    </submittedName>
</protein>
<reference evidence="1 2" key="1">
    <citation type="journal article" date="2019" name="Sci. Rep.">
        <title>Orb-weaving spider Araneus ventricosus genome elucidates the spidroin gene catalogue.</title>
        <authorList>
            <person name="Kono N."/>
            <person name="Nakamura H."/>
            <person name="Ohtoshi R."/>
            <person name="Moran D.A.P."/>
            <person name="Shinohara A."/>
            <person name="Yoshida Y."/>
            <person name="Fujiwara M."/>
            <person name="Mori M."/>
            <person name="Tomita M."/>
            <person name="Arakawa K."/>
        </authorList>
    </citation>
    <scope>NUCLEOTIDE SEQUENCE [LARGE SCALE GENOMIC DNA]</scope>
</reference>